<dbReference type="EMBL" id="JBDFQZ010000001">
    <property type="protein sequence ID" value="KAK9755119.1"/>
    <property type="molecule type" value="Genomic_DNA"/>
</dbReference>
<proteinExistence type="predicted"/>
<sequence length="135" mass="14627">MPPPSPNTGTKTASNCPHHFSFLLQENTPNTVFRLLRDCAGFRGAFVGLACYLVGYLFPLGPYGLRVVLRSWDKLCPGVLGLVTVTHFWRVYGWPGGDLFWISFVAHGLWGAGGCVGPVGLRSFFGVAVDVALLV</sequence>
<feature type="transmembrane region" description="Helical" evidence="1">
    <location>
        <begin position="40"/>
        <end position="63"/>
    </location>
</feature>
<organism evidence="2 3">
    <name type="scientific">Saponaria officinalis</name>
    <name type="common">Common soapwort</name>
    <name type="synonym">Lychnis saponaria</name>
    <dbReference type="NCBI Taxonomy" id="3572"/>
    <lineage>
        <taxon>Eukaryota</taxon>
        <taxon>Viridiplantae</taxon>
        <taxon>Streptophyta</taxon>
        <taxon>Embryophyta</taxon>
        <taxon>Tracheophyta</taxon>
        <taxon>Spermatophyta</taxon>
        <taxon>Magnoliopsida</taxon>
        <taxon>eudicotyledons</taxon>
        <taxon>Gunneridae</taxon>
        <taxon>Pentapetalae</taxon>
        <taxon>Caryophyllales</taxon>
        <taxon>Caryophyllaceae</taxon>
        <taxon>Caryophylleae</taxon>
        <taxon>Saponaria</taxon>
    </lineage>
</organism>
<evidence type="ECO:0000256" key="1">
    <source>
        <dbReference type="SAM" id="Phobius"/>
    </source>
</evidence>
<feature type="transmembrane region" description="Helical" evidence="1">
    <location>
        <begin position="75"/>
        <end position="93"/>
    </location>
</feature>
<dbReference type="AlphaFoldDB" id="A0AAW1NAZ8"/>
<dbReference type="Proteomes" id="UP001443914">
    <property type="component" value="Unassembled WGS sequence"/>
</dbReference>
<feature type="transmembrane region" description="Helical" evidence="1">
    <location>
        <begin position="99"/>
        <end position="121"/>
    </location>
</feature>
<comment type="caution">
    <text evidence="2">The sequence shown here is derived from an EMBL/GenBank/DDBJ whole genome shotgun (WGS) entry which is preliminary data.</text>
</comment>
<keyword evidence="1" id="KW-0472">Membrane</keyword>
<keyword evidence="1" id="KW-1133">Transmembrane helix</keyword>
<name>A0AAW1NAZ8_SAPOF</name>
<accession>A0AAW1NAZ8</accession>
<keyword evidence="1" id="KW-0812">Transmembrane</keyword>
<keyword evidence="3" id="KW-1185">Reference proteome</keyword>
<reference evidence="2" key="1">
    <citation type="submission" date="2024-03" db="EMBL/GenBank/DDBJ databases">
        <title>WGS assembly of Saponaria officinalis var. Norfolk2.</title>
        <authorList>
            <person name="Jenkins J."/>
            <person name="Shu S."/>
            <person name="Grimwood J."/>
            <person name="Barry K."/>
            <person name="Goodstein D."/>
            <person name="Schmutz J."/>
            <person name="Leebens-Mack J."/>
            <person name="Osbourn A."/>
        </authorList>
    </citation>
    <scope>NUCLEOTIDE SEQUENCE [LARGE SCALE GENOMIC DNA]</scope>
    <source>
        <strain evidence="2">JIC</strain>
    </source>
</reference>
<protein>
    <submittedName>
        <fullName evidence="2">Uncharacterized protein</fullName>
    </submittedName>
</protein>
<evidence type="ECO:0000313" key="3">
    <source>
        <dbReference type="Proteomes" id="UP001443914"/>
    </source>
</evidence>
<gene>
    <name evidence="2" type="ORF">RND81_01G003600</name>
</gene>
<evidence type="ECO:0000313" key="2">
    <source>
        <dbReference type="EMBL" id="KAK9755119.1"/>
    </source>
</evidence>